<sequence length="337" mass="37287">MELSIFRTRNMPYELEGRLVIGVASSAVFNLLESDAVFKSEGEEKYRRFQELNLNTPLPKGIAYPFIKRLLSLNDLSPDPSDPLVEVVLLSKNDPDTGLRVMKTIEHYDLPMTRAIFMQGQSPYEYIPALNIALFLSGDKADVESAIKAGFPAGQMLDSQFDDDESDQTLRIAFDFDGVLAGDESETVMQTAGLTEFHAHEVKNVMQPHHPGPLKEFMVRIAKIQSVEEKHKTLDPNYKNRIRVSIVTARNAPSHERAMNTLKSWGVMANDAFFLGGIEKGRVLAVLKPHIFFDDQSGHLKSASAVVPSVHVPFGITNQAAVEPPLAVDPIATEGVA</sequence>
<name>A0A0P9S6T4_PSEA0</name>
<gene>
    <name evidence="1" type="ORF">ALO70_03710</name>
    <name evidence="3" type="ORF">ALQ39_04081</name>
    <name evidence="2" type="ORF">ALQ86_01369</name>
</gene>
<dbReference type="InterPro" id="IPR010394">
    <property type="entry name" value="5-nucleotidase"/>
</dbReference>
<dbReference type="GO" id="GO:0000287">
    <property type="term" value="F:magnesium ion binding"/>
    <property type="evidence" value="ECO:0007669"/>
    <property type="project" value="InterPro"/>
</dbReference>
<organism evidence="1 4">
    <name type="scientific">Pseudomonas amygdali pv. eriobotryae</name>
    <dbReference type="NCBI Taxonomy" id="129137"/>
    <lineage>
        <taxon>Bacteria</taxon>
        <taxon>Pseudomonadati</taxon>
        <taxon>Pseudomonadota</taxon>
        <taxon>Gammaproteobacteria</taxon>
        <taxon>Pseudomonadales</taxon>
        <taxon>Pseudomonadaceae</taxon>
        <taxon>Pseudomonas</taxon>
        <taxon>Pseudomonas amygdali</taxon>
    </lineage>
</organism>
<evidence type="ECO:0000313" key="4">
    <source>
        <dbReference type="Proteomes" id="UP000050490"/>
    </source>
</evidence>
<dbReference type="GO" id="GO:0008253">
    <property type="term" value="F:5'-nucleotidase activity"/>
    <property type="evidence" value="ECO:0007669"/>
    <property type="project" value="InterPro"/>
</dbReference>
<evidence type="ECO:0000313" key="6">
    <source>
        <dbReference type="Proteomes" id="UP000275613"/>
    </source>
</evidence>
<reference evidence="1 4" key="1">
    <citation type="submission" date="2015-09" db="EMBL/GenBank/DDBJ databases">
        <title>Genome announcement of multiple Pseudomonas syringae strains.</title>
        <authorList>
            <person name="Thakur S."/>
            <person name="Wang P.W."/>
            <person name="Gong Y."/>
            <person name="Weir B.S."/>
            <person name="Guttman D.S."/>
        </authorList>
    </citation>
    <scope>NUCLEOTIDE SEQUENCE [LARGE SCALE GENOMIC DNA]</scope>
    <source>
        <strain evidence="1 4">ICMP4455</strain>
    </source>
</reference>
<dbReference type="EMBL" id="RBOA01000186">
    <property type="protein sequence ID" value="RMM01104.1"/>
    <property type="molecule type" value="Genomic_DNA"/>
</dbReference>
<dbReference type="GO" id="GO:0009117">
    <property type="term" value="P:nucleotide metabolic process"/>
    <property type="evidence" value="ECO:0007669"/>
    <property type="project" value="InterPro"/>
</dbReference>
<evidence type="ECO:0000313" key="3">
    <source>
        <dbReference type="EMBL" id="RMO64437.1"/>
    </source>
</evidence>
<dbReference type="SUPFAM" id="SSF56784">
    <property type="entry name" value="HAD-like"/>
    <property type="match status" value="1"/>
</dbReference>
<evidence type="ECO:0000313" key="5">
    <source>
        <dbReference type="Proteomes" id="UP000272627"/>
    </source>
</evidence>
<dbReference type="PANTHER" id="PTHR31367:SF5">
    <property type="entry name" value="CYTOSOLIC 5'-NUCLEOTIDASE 1A"/>
    <property type="match status" value="1"/>
</dbReference>
<reference evidence="5 6" key="2">
    <citation type="submission" date="2018-08" db="EMBL/GenBank/DDBJ databases">
        <title>Recombination of ecologically and evolutionarily significant loci maintains genetic cohesion in the Pseudomonas syringae species complex.</title>
        <authorList>
            <person name="Dillon M."/>
            <person name="Thakur S."/>
            <person name="Almeida R.N.D."/>
            <person name="Weir B.S."/>
            <person name="Guttman D.S."/>
        </authorList>
    </citation>
    <scope>NUCLEOTIDE SEQUENCE [LARGE SCALE GENOMIC DNA]</scope>
    <source>
        <strain evidence="3 6">ICMP 4316</strain>
        <strain evidence="2 5">ICMP 8636</strain>
    </source>
</reference>
<dbReference type="EMBL" id="RBPV01000080">
    <property type="protein sequence ID" value="RMO64437.1"/>
    <property type="molecule type" value="Genomic_DNA"/>
</dbReference>
<dbReference type="EMBL" id="LJQI01000387">
    <property type="protein sequence ID" value="KPX21486.1"/>
    <property type="molecule type" value="Genomic_DNA"/>
</dbReference>
<dbReference type="PATRIC" id="fig|129137.4.peg.5410"/>
<dbReference type="AlphaFoldDB" id="A0A0P9S6T4"/>
<dbReference type="Proteomes" id="UP000272627">
    <property type="component" value="Unassembled WGS sequence"/>
</dbReference>
<dbReference type="Proteomes" id="UP000275613">
    <property type="component" value="Unassembled WGS sequence"/>
</dbReference>
<dbReference type="Pfam" id="PF06189">
    <property type="entry name" value="5-nucleotidase"/>
    <property type="match status" value="1"/>
</dbReference>
<evidence type="ECO:0000313" key="2">
    <source>
        <dbReference type="EMBL" id="RMM01104.1"/>
    </source>
</evidence>
<dbReference type="GO" id="GO:0005737">
    <property type="term" value="C:cytoplasm"/>
    <property type="evidence" value="ECO:0007669"/>
    <property type="project" value="InterPro"/>
</dbReference>
<dbReference type="InterPro" id="IPR036412">
    <property type="entry name" value="HAD-like_sf"/>
</dbReference>
<proteinExistence type="predicted"/>
<protein>
    <submittedName>
        <fullName evidence="1">5'-nucleotidase</fullName>
    </submittedName>
</protein>
<evidence type="ECO:0000313" key="1">
    <source>
        <dbReference type="EMBL" id="KPX21486.1"/>
    </source>
</evidence>
<comment type="caution">
    <text evidence="1">The sequence shown here is derived from an EMBL/GenBank/DDBJ whole genome shotgun (WGS) entry which is preliminary data.</text>
</comment>
<dbReference type="Proteomes" id="UP000050490">
    <property type="component" value="Unassembled WGS sequence"/>
</dbReference>
<dbReference type="GO" id="GO:0000166">
    <property type="term" value="F:nucleotide binding"/>
    <property type="evidence" value="ECO:0007669"/>
    <property type="project" value="InterPro"/>
</dbReference>
<dbReference type="PANTHER" id="PTHR31367">
    <property type="entry name" value="CYTOSOLIC 5'-NUCLEOTIDASE 1 FAMILY MEMBER"/>
    <property type="match status" value="1"/>
</dbReference>
<accession>A0A0P9S6T4</accession>